<dbReference type="Proteomes" id="UP000182142">
    <property type="component" value="Unassembled WGS sequence"/>
</dbReference>
<feature type="transmembrane region" description="Helical" evidence="1">
    <location>
        <begin position="127"/>
        <end position="151"/>
    </location>
</feature>
<dbReference type="CDD" id="cd07302">
    <property type="entry name" value="CHD"/>
    <property type="match status" value="1"/>
</dbReference>
<evidence type="ECO:0000313" key="3">
    <source>
        <dbReference type="EMBL" id="SBO19822.1"/>
    </source>
</evidence>
<feature type="transmembrane region" description="Helical" evidence="1">
    <location>
        <begin position="71"/>
        <end position="90"/>
    </location>
</feature>
<dbReference type="GO" id="GO:0035556">
    <property type="term" value="P:intracellular signal transduction"/>
    <property type="evidence" value="ECO:0007669"/>
    <property type="project" value="InterPro"/>
</dbReference>
<dbReference type="AlphaFoldDB" id="A0A193R6N4"/>
<keyword evidence="1" id="KW-1133">Transmembrane helix</keyword>
<dbReference type="InterPro" id="IPR001054">
    <property type="entry name" value="A/G_cyclase"/>
</dbReference>
<feature type="transmembrane region" description="Helical" evidence="1">
    <location>
        <begin position="241"/>
        <end position="260"/>
    </location>
</feature>
<protein>
    <submittedName>
        <fullName evidence="4">Adenylyl cyclase alpha, putative</fullName>
    </submittedName>
</protein>
<feature type="transmembrane region" description="Helical" evidence="1">
    <location>
        <begin position="406"/>
        <end position="424"/>
    </location>
</feature>
<reference evidence="5 6" key="2">
    <citation type="submission" date="2016-05" db="EMBL/GenBank/DDBJ databases">
        <authorList>
            <person name="Sharaf H."/>
        </authorList>
    </citation>
    <scope>NUCLEOTIDE SEQUENCE [LARGE SCALE GENOMIC DNA]</scope>
    <source>
        <strain evidence="5 6">H</strain>
    </source>
</reference>
<gene>
    <name evidence="3" type="ORF">PKNA1_C2_1353500</name>
    <name evidence="4" type="ORF">PKNA1_H1_1353500</name>
</gene>
<evidence type="ECO:0000313" key="5">
    <source>
        <dbReference type="Proteomes" id="UP000182128"/>
    </source>
</evidence>
<feature type="transmembrane region" description="Helical" evidence="1">
    <location>
        <begin position="102"/>
        <end position="120"/>
    </location>
</feature>
<evidence type="ECO:0000259" key="2">
    <source>
        <dbReference type="PROSITE" id="PS50125"/>
    </source>
</evidence>
<reference evidence="4" key="1">
    <citation type="submission" date="2016-05" db="EMBL/GenBank/DDBJ databases">
        <authorList>
            <person name="Lavstsen T."/>
            <person name="Jespersen J.S."/>
        </authorList>
    </citation>
    <scope>NUCLEOTIDE SEQUENCE [LARGE SCALE GENOMIC DNA]</scope>
</reference>
<dbReference type="EMBL" id="CWHQ02000001">
    <property type="protein sequence ID" value="SBO19822.1"/>
    <property type="molecule type" value="Genomic_DNA"/>
</dbReference>
<name>A0A193R6N4_PLAKH</name>
<dbReference type="PANTHER" id="PTHR43336:SF3">
    <property type="entry name" value="GUANYLATE CYCLASE DOMAIN-CONTAINING PROTEIN"/>
    <property type="match status" value="1"/>
</dbReference>
<dbReference type="EMBL" id="CWHR02000004">
    <property type="protein sequence ID" value="SBO22358.1"/>
    <property type="molecule type" value="Genomic_DNA"/>
</dbReference>
<dbReference type="Proteomes" id="UP000182128">
    <property type="component" value="Unassembled WGS sequence"/>
</dbReference>
<dbReference type="PANTHER" id="PTHR43336">
    <property type="entry name" value="OXYGEN SENSOR HISTIDINE KINASE RESPONSE REGULATOR DEVS/DOSS"/>
    <property type="match status" value="1"/>
</dbReference>
<dbReference type="Gene3D" id="3.30.70.1230">
    <property type="entry name" value="Nucleotide cyclase"/>
    <property type="match status" value="1"/>
</dbReference>
<accession>A0A193R6N4</accession>
<evidence type="ECO:0000256" key="1">
    <source>
        <dbReference type="SAM" id="Phobius"/>
    </source>
</evidence>
<evidence type="ECO:0000313" key="6">
    <source>
        <dbReference type="Proteomes" id="UP000182142"/>
    </source>
</evidence>
<sequence length="943" mass="111289">MPDLKHIYAKEIFPNEKLKKYFLKCRSKEKVLYSFTSDNEIIDEEKKYDNQLETSKYEDLYSDALTRLVNLLYLLYLFFVIFSKDVFYILLEKKYDTLSDYLILLLIFIYCVEMMINFLTRRTYTCYFMFFEVISLISLFSDLFVFEYYLFDLFDFYVKRINGISDVGSEEVVYLIHLVKALRVTKIYRLIICFVERHTREKYKHRNEWNFEKMESMQNRTNLKESLKFTNKMHLALIKRYFMSMFFVMLSFIFIETMSIPKVQNNSMEYFIYNLDLISLEDYYESEFLKALYFYTEIQKEKGAHEYIVSFKSKRKLQNFINKKEINVGTQKWTLWDFSHLSHKELLKFISMNPPNGRDDEEEVILSGTLKDLNSLRRYETKVYQSAEFTFYINVKENVKKRIKNVVLLKILVIVFSFIILFYFTSELNLLLFPIESILKKLKLMKSNPTLALEMQEELLNHELDNILRNTNLKRKGIKQNYEILKMEENLMKLGTLMLLGFGEAGAKIISKNINAQERVNLLVNGEVVYSVFSFCDIRNFTEITEVLKEKIMIFINLVAEIIHDCCDFYGGSINKNIGDAFLLVWKCKKRDFHNEKISMLTSRCHMRGEGNGGEVSDKACINRVCDLAFLSTVKTLIRLHESEKIRSFLKSEKIHELFGKSIIELSFGLHFGWAIEGAIGSSYKIDLSYLSENVNIASRLQDISKTYKRNVVISGEFYENLSDGFKKFLRRIDRVTLKGCGNPLDLYTFDIRLDKIPKKKNIEVFDVARNVDIKMIKILNDIKQKTERRRRKKEVFNLAYDVKSLRPNHIRADAYTFFCLPGCSIICLACFSACVMPVKGKSPKIIVTPLTYPSQLYEEYSKSADIKSIQMNYPEEYLRLFENALELYLGGQWQESHRLLKHLKGNSSYEDDILCQLEEFLRSSNSTAPSDWGGFRRFLQKS</sequence>
<dbReference type="InterPro" id="IPR029787">
    <property type="entry name" value="Nucleotide_cyclase"/>
</dbReference>
<evidence type="ECO:0000313" key="4">
    <source>
        <dbReference type="EMBL" id="SBO22358.1"/>
    </source>
</evidence>
<proteinExistence type="predicted"/>
<organism evidence="4 6">
    <name type="scientific">Plasmodium knowlesi (strain H)</name>
    <dbReference type="NCBI Taxonomy" id="5851"/>
    <lineage>
        <taxon>Eukaryota</taxon>
        <taxon>Sar</taxon>
        <taxon>Alveolata</taxon>
        <taxon>Apicomplexa</taxon>
        <taxon>Aconoidasida</taxon>
        <taxon>Haemosporida</taxon>
        <taxon>Plasmodiidae</taxon>
        <taxon>Plasmodium</taxon>
        <taxon>Plasmodium (Plasmodium)</taxon>
    </lineage>
</organism>
<dbReference type="GO" id="GO:0009190">
    <property type="term" value="P:cyclic nucleotide biosynthetic process"/>
    <property type="evidence" value="ECO:0007669"/>
    <property type="project" value="InterPro"/>
</dbReference>
<feature type="domain" description="Guanylate cyclase" evidence="2">
    <location>
        <begin position="532"/>
        <end position="702"/>
    </location>
</feature>
<keyword evidence="1" id="KW-0472">Membrane</keyword>
<dbReference type="PROSITE" id="PS50125">
    <property type="entry name" value="GUANYLATE_CYCLASE_2"/>
    <property type="match status" value="1"/>
</dbReference>
<keyword evidence="1" id="KW-0812">Transmembrane</keyword>
<dbReference type="SUPFAM" id="SSF55073">
    <property type="entry name" value="Nucleotide cyclase"/>
    <property type="match status" value="1"/>
</dbReference>